<dbReference type="Proteomes" id="UP000261380">
    <property type="component" value="Unplaced"/>
</dbReference>
<dbReference type="GeneTree" id="ENSGT00940000164352"/>
<evidence type="ECO:0000259" key="10">
    <source>
        <dbReference type="PROSITE" id="PS51847"/>
    </source>
</evidence>
<keyword evidence="3" id="KW-0812">Transmembrane</keyword>
<reference evidence="11" key="1">
    <citation type="submission" date="2025-08" db="UniProtKB">
        <authorList>
            <consortium name="Ensembl"/>
        </authorList>
    </citation>
    <scope>IDENTIFICATION</scope>
</reference>
<dbReference type="GO" id="GO:0005789">
    <property type="term" value="C:endoplasmic reticulum membrane"/>
    <property type="evidence" value="ECO:0007669"/>
    <property type="project" value="UniProtKB-SubCell"/>
</dbReference>
<feature type="region of interest" description="Disordered" evidence="9">
    <location>
        <begin position="20"/>
        <end position="40"/>
    </location>
</feature>
<keyword evidence="8" id="KW-0472">Membrane</keyword>
<evidence type="ECO:0000256" key="2">
    <source>
        <dbReference type="ARBA" id="ARBA00022448"/>
    </source>
</evidence>
<accession>A0A3B5LWA3</accession>
<name>A0A3B5LWA3_9TELE</name>
<dbReference type="STRING" id="32473.ENSXCOP00000013596"/>
<keyword evidence="5" id="KW-1133">Transmembrane helix</keyword>
<sequence length="138" mass="15584">MKTRTLLEYSTYMMQLIGSDRNSPVLSPSCSDKGSPSAGKKVQNQSAWINSLVGRIFWDFLREKYWADQVAHKIQKKLSKIKLPYFMNELTLADLDMGSCLPQVLTTSTPTLDRRGTACFMPVYIDCTYPEPSSQGAF</sequence>
<dbReference type="Ensembl" id="ENSXCOT00000013763.1">
    <property type="protein sequence ID" value="ENSXCOP00000013596.1"/>
    <property type="gene ID" value="ENSXCOG00000010292.1"/>
</dbReference>
<organism evidence="11 12">
    <name type="scientific">Xiphophorus couchianus</name>
    <name type="common">Monterrey platyfish</name>
    <dbReference type="NCBI Taxonomy" id="32473"/>
    <lineage>
        <taxon>Eukaryota</taxon>
        <taxon>Metazoa</taxon>
        <taxon>Chordata</taxon>
        <taxon>Craniata</taxon>
        <taxon>Vertebrata</taxon>
        <taxon>Euteleostomi</taxon>
        <taxon>Actinopterygii</taxon>
        <taxon>Neopterygii</taxon>
        <taxon>Teleostei</taxon>
        <taxon>Neoteleostei</taxon>
        <taxon>Acanthomorphata</taxon>
        <taxon>Ovalentaria</taxon>
        <taxon>Atherinomorphae</taxon>
        <taxon>Cyprinodontiformes</taxon>
        <taxon>Poeciliidae</taxon>
        <taxon>Poeciliinae</taxon>
        <taxon>Xiphophorus</taxon>
    </lineage>
</organism>
<dbReference type="PANTHER" id="PTHR13466">
    <property type="entry name" value="TEX2 PROTEIN-RELATED"/>
    <property type="match status" value="1"/>
</dbReference>
<feature type="compositionally biased region" description="Polar residues" evidence="9">
    <location>
        <begin position="20"/>
        <end position="34"/>
    </location>
</feature>
<keyword evidence="2" id="KW-0813">Transport</keyword>
<dbReference type="GO" id="GO:0006869">
    <property type="term" value="P:lipid transport"/>
    <property type="evidence" value="ECO:0007669"/>
    <property type="project" value="UniProtKB-KW"/>
</dbReference>
<dbReference type="GO" id="GO:0008289">
    <property type="term" value="F:lipid binding"/>
    <property type="evidence" value="ECO:0007669"/>
    <property type="project" value="UniProtKB-KW"/>
</dbReference>
<evidence type="ECO:0000313" key="12">
    <source>
        <dbReference type="Proteomes" id="UP000261380"/>
    </source>
</evidence>
<evidence type="ECO:0000256" key="8">
    <source>
        <dbReference type="ARBA" id="ARBA00023136"/>
    </source>
</evidence>
<evidence type="ECO:0000256" key="4">
    <source>
        <dbReference type="ARBA" id="ARBA00022824"/>
    </source>
</evidence>
<keyword evidence="4" id="KW-0256">Endoplasmic reticulum</keyword>
<dbReference type="InterPro" id="IPR031468">
    <property type="entry name" value="SMP_LBD"/>
</dbReference>
<keyword evidence="6" id="KW-0445">Lipid transport</keyword>
<protein>
    <recommendedName>
        <fullName evidence="10">SMP-LTD domain-containing protein</fullName>
    </recommendedName>
</protein>
<evidence type="ECO:0000256" key="6">
    <source>
        <dbReference type="ARBA" id="ARBA00023055"/>
    </source>
</evidence>
<evidence type="ECO:0000256" key="5">
    <source>
        <dbReference type="ARBA" id="ARBA00022989"/>
    </source>
</evidence>
<evidence type="ECO:0000256" key="7">
    <source>
        <dbReference type="ARBA" id="ARBA00023121"/>
    </source>
</evidence>
<reference evidence="11" key="2">
    <citation type="submission" date="2025-09" db="UniProtKB">
        <authorList>
            <consortium name="Ensembl"/>
        </authorList>
    </citation>
    <scope>IDENTIFICATION</scope>
</reference>
<evidence type="ECO:0000256" key="3">
    <source>
        <dbReference type="ARBA" id="ARBA00022692"/>
    </source>
</evidence>
<evidence type="ECO:0000256" key="1">
    <source>
        <dbReference type="ARBA" id="ARBA00004586"/>
    </source>
</evidence>
<feature type="domain" description="SMP-LTD" evidence="10">
    <location>
        <begin position="41"/>
        <end position="138"/>
    </location>
</feature>
<evidence type="ECO:0000256" key="9">
    <source>
        <dbReference type="SAM" id="MobiDB-lite"/>
    </source>
</evidence>
<dbReference type="PROSITE" id="PS51847">
    <property type="entry name" value="SMP"/>
    <property type="match status" value="1"/>
</dbReference>
<keyword evidence="12" id="KW-1185">Reference proteome</keyword>
<evidence type="ECO:0000313" key="11">
    <source>
        <dbReference type="Ensembl" id="ENSXCOP00000013596.1"/>
    </source>
</evidence>
<dbReference type="AlphaFoldDB" id="A0A3B5LWA3"/>
<proteinExistence type="predicted"/>
<comment type="subcellular location">
    <subcellularLocation>
        <location evidence="1">Endoplasmic reticulum membrane</location>
    </subcellularLocation>
</comment>
<dbReference type="PANTHER" id="PTHR13466:SF4">
    <property type="entry name" value="SMP-LTD DOMAIN-CONTAINING PROTEIN"/>
    <property type="match status" value="1"/>
</dbReference>
<keyword evidence="7" id="KW-0446">Lipid-binding</keyword>